<dbReference type="GO" id="GO:0009297">
    <property type="term" value="P:pilus assembly"/>
    <property type="evidence" value="ECO:0007669"/>
    <property type="project" value="InterPro"/>
</dbReference>
<protein>
    <submittedName>
        <fullName evidence="3">Type I pili usher protein CsuD</fullName>
    </submittedName>
</protein>
<dbReference type="Gene3D" id="2.60.40.3110">
    <property type="match status" value="1"/>
</dbReference>
<evidence type="ECO:0000256" key="1">
    <source>
        <dbReference type="SAM" id="SignalP"/>
    </source>
</evidence>
<evidence type="ECO:0000313" key="3">
    <source>
        <dbReference type="EMBL" id="AMG73905.1"/>
    </source>
</evidence>
<evidence type="ECO:0000313" key="4">
    <source>
        <dbReference type="Proteomes" id="UP000058599"/>
    </source>
</evidence>
<dbReference type="AlphaFoldDB" id="A0AA86GJC2"/>
<dbReference type="Proteomes" id="UP000058599">
    <property type="component" value="Chromosome"/>
</dbReference>
<dbReference type="EMBL" id="CP012199">
    <property type="protein sequence ID" value="AMG73905.1"/>
    <property type="molecule type" value="Genomic_DNA"/>
</dbReference>
<dbReference type="InterPro" id="IPR025949">
    <property type="entry name" value="PapC-like_C"/>
</dbReference>
<feature type="domain" description="PapC-like C-terminal" evidence="2">
    <location>
        <begin position="716"/>
        <end position="776"/>
    </location>
</feature>
<keyword evidence="4" id="KW-1185">Reference proteome</keyword>
<reference evidence="3 4" key="1">
    <citation type="journal article" date="2016" name="BMC Genomics">
        <title>Genomic analysis of the nitrate-respiring Sphingopyxis granuli (formerly Sphingomonas macrogoltabida) strain TFA.</title>
        <authorList>
            <person name="Garcia-Romero I."/>
            <person name="Perez-Pulido A.J."/>
            <person name="Gonzalez-Flores Y.E."/>
            <person name="Reyes-Ramirez F."/>
            <person name="Santero E."/>
            <person name="Floriano B."/>
        </authorList>
    </citation>
    <scope>NUCLEOTIDE SEQUENCE [LARGE SCALE GENOMIC DNA]</scope>
    <source>
        <strain evidence="3 4">TFA</strain>
    </source>
</reference>
<dbReference type="Pfam" id="PF00577">
    <property type="entry name" value="Usher"/>
    <property type="match status" value="2"/>
</dbReference>
<dbReference type="PANTHER" id="PTHR30451:SF5">
    <property type="entry name" value="SLR0019 PROTEIN"/>
    <property type="match status" value="1"/>
</dbReference>
<dbReference type="GO" id="GO:0015473">
    <property type="term" value="F:fimbrial usher porin activity"/>
    <property type="evidence" value="ECO:0007669"/>
    <property type="project" value="InterPro"/>
</dbReference>
<dbReference type="Pfam" id="PF13953">
    <property type="entry name" value="PapC_C"/>
    <property type="match status" value="1"/>
</dbReference>
<dbReference type="RefSeq" id="WP_067182255.1">
    <property type="nucleotide sequence ID" value="NZ_CP012199.1"/>
</dbReference>
<organism evidence="3 4">
    <name type="scientific">Sphingopyxis granuli</name>
    <dbReference type="NCBI Taxonomy" id="267128"/>
    <lineage>
        <taxon>Bacteria</taxon>
        <taxon>Pseudomonadati</taxon>
        <taxon>Pseudomonadota</taxon>
        <taxon>Alphaproteobacteria</taxon>
        <taxon>Sphingomonadales</taxon>
        <taxon>Sphingomonadaceae</taxon>
        <taxon>Sphingopyxis</taxon>
    </lineage>
</organism>
<dbReference type="Gene3D" id="2.60.40.2610">
    <property type="entry name" value="Outer membrane usher protein FimD, plug domain"/>
    <property type="match status" value="1"/>
</dbReference>
<dbReference type="PANTHER" id="PTHR30451">
    <property type="entry name" value="OUTER MEMBRANE USHER PROTEIN"/>
    <property type="match status" value="1"/>
</dbReference>
<dbReference type="KEGG" id="sgi:SGRAN_1520"/>
<feature type="chain" id="PRO_5041643374" evidence="1">
    <location>
        <begin position="31"/>
        <end position="795"/>
    </location>
</feature>
<keyword evidence="1" id="KW-0732">Signal</keyword>
<gene>
    <name evidence="3" type="ORF">SGRAN_1520</name>
</gene>
<dbReference type="InterPro" id="IPR042186">
    <property type="entry name" value="FimD_plug_dom"/>
</dbReference>
<accession>A0AA86GJC2</accession>
<feature type="signal peptide" evidence="1">
    <location>
        <begin position="1"/>
        <end position="30"/>
    </location>
</feature>
<proteinExistence type="predicted"/>
<evidence type="ECO:0000259" key="2">
    <source>
        <dbReference type="Pfam" id="PF13953"/>
    </source>
</evidence>
<dbReference type="GO" id="GO:0009279">
    <property type="term" value="C:cell outer membrane"/>
    <property type="evidence" value="ECO:0007669"/>
    <property type="project" value="TreeGrafter"/>
</dbReference>
<sequence length="795" mass="82978">MAARGGHRERYRTVASACPLATLLAAIALAATIPSAGAREAEAYHGTFPPPPRTEPAASSILFLELVVNGRSSGIVAAVGVEHGRYNLRLADLKRAGLLVDAVDDSLFLDELPGVTAQYDKPAQSLGIDVPASYLPQQRLGGRKRKQVAARTETGALLSYDAYVSGGDRAPTQASLYHEARLFAVAGSLSSTGALRTGGGKTYVRYDTRFRRSDEATATTIEVGDFITRTLPWASAVRLGGIQVSRDFSVRPDIITYPLPEFAGSAALPSTVELLVGGQRVAGAQVAPGPFAIDTLPPITGAGQANLIVTDMHGRSISATLPFYVASDLLAPGLTDFALAAGAFRENYGRRNFDYGGVAATASARHGLTAGVTLEVRAEIAEDMQLAGGGAMVKLGGGGVISGSYSRSFGDNGAGSQLTLGYEYQARLFSLALRHSRQSADYIDLGLIDAPFGSSERRISSATLSLVMGRAGTLGLGYFDVRRAVGADSRFANASWSLPLWRGGRLQASATREFEDRTWSGALTLSMALGGGDGSVSAGVFDASGAPRAWRADYSRPLPTAGGFGWGAGAIVDEDGGHAWRGDIQWRGDAMALRAGAFGDGNATFWAGASGSLVFMDGAVFAANRVADAFAIVTTDGTRGIPVRYENQLIGHTGSGGRLLIPWTSAWYPGEFAIDPLGLPADVSIPVVSQKVAIAAGGGAVVRFPVEHMTPARAVLVGANGAPLPAGAPVRRQGEILTYTGWDGLLYLEQASPGETEVLTVDLPSGKSCTIRFTAPARREAVVIDLGELECETGH</sequence>
<dbReference type="InterPro" id="IPR000015">
    <property type="entry name" value="Fimb_usher"/>
</dbReference>
<name>A0AA86GJC2_9SPHN</name>